<name>A0A5J5AV17_9ASTE</name>
<organism evidence="1 2">
    <name type="scientific">Nyssa sinensis</name>
    <dbReference type="NCBI Taxonomy" id="561372"/>
    <lineage>
        <taxon>Eukaryota</taxon>
        <taxon>Viridiplantae</taxon>
        <taxon>Streptophyta</taxon>
        <taxon>Embryophyta</taxon>
        <taxon>Tracheophyta</taxon>
        <taxon>Spermatophyta</taxon>
        <taxon>Magnoliopsida</taxon>
        <taxon>eudicotyledons</taxon>
        <taxon>Gunneridae</taxon>
        <taxon>Pentapetalae</taxon>
        <taxon>asterids</taxon>
        <taxon>Cornales</taxon>
        <taxon>Nyssaceae</taxon>
        <taxon>Nyssa</taxon>
    </lineage>
</organism>
<accession>A0A5J5AV17</accession>
<reference evidence="1 2" key="1">
    <citation type="submission" date="2019-09" db="EMBL/GenBank/DDBJ databases">
        <title>A chromosome-level genome assembly of the Chinese tupelo Nyssa sinensis.</title>
        <authorList>
            <person name="Yang X."/>
            <person name="Kang M."/>
            <person name="Yang Y."/>
            <person name="Xiong H."/>
            <person name="Wang M."/>
            <person name="Zhang Z."/>
            <person name="Wang Z."/>
            <person name="Wu H."/>
            <person name="Ma T."/>
            <person name="Liu J."/>
            <person name="Xi Z."/>
        </authorList>
    </citation>
    <scope>NUCLEOTIDE SEQUENCE [LARGE SCALE GENOMIC DNA]</scope>
    <source>
        <strain evidence="1">J267</strain>
        <tissue evidence="1">Leaf</tissue>
    </source>
</reference>
<gene>
    <name evidence="1" type="ORF">F0562_030974</name>
</gene>
<protein>
    <submittedName>
        <fullName evidence="1">Uncharacterized protein</fullName>
    </submittedName>
</protein>
<proteinExistence type="predicted"/>
<keyword evidence="2" id="KW-1185">Reference proteome</keyword>
<dbReference type="AlphaFoldDB" id="A0A5J5AV17"/>
<evidence type="ECO:0000313" key="2">
    <source>
        <dbReference type="Proteomes" id="UP000325577"/>
    </source>
</evidence>
<dbReference type="Proteomes" id="UP000325577">
    <property type="component" value="Linkage Group LG18"/>
</dbReference>
<evidence type="ECO:0000313" key="1">
    <source>
        <dbReference type="EMBL" id="KAA8533592.1"/>
    </source>
</evidence>
<dbReference type="EMBL" id="CM018041">
    <property type="protein sequence ID" value="KAA8533592.1"/>
    <property type="molecule type" value="Genomic_DNA"/>
</dbReference>
<sequence>MIVGLLWIQSDGDQPRHQARIPRPDLRNKIGKEVSPKEARVKYKSNQSLSLESGPMKTWILWWPHHDNDGELKMMFFIALLGLTIFTECSSEIQPQLDPSQVVMVTNHQESSAFA</sequence>